<dbReference type="AlphaFoldDB" id="A0A7X2Z1Y9"/>
<evidence type="ECO:0000256" key="6">
    <source>
        <dbReference type="ARBA" id="ARBA00023146"/>
    </source>
</evidence>
<sequence length="327" mass="37244">MDVGTHYIKLLEDPWYRAIAEVQNLITIYTVDFYKQRDIKTLNFPITTGSISSPMGLGSDSLPVKVEICGVETYLADSMQFMLEYGCRIFEQGCYYIMPSFRGESADERHLCQFFHSEAEIPGTLDDVMKLVEDYISYMSARLLEDYADTLLSINGDNSHIEKVANLSGPIERITTDEAIKLLGDSRYYDEHPAGFRAVNNLGEKKLMEQFGIVWLTHFDHLSVPFYQSVSKEDTSKALNADLLMGIGEVVGSGERHRNAEEVLEALKKHGVPPSEYEWYCTIKTKYPMKTSGFGIGIERFILWLFNHNDIRDCQILPRFNGVNIVP</sequence>
<dbReference type="InterPro" id="IPR045864">
    <property type="entry name" value="aa-tRNA-synth_II/BPL/LPL"/>
</dbReference>
<dbReference type="GO" id="GO:0004812">
    <property type="term" value="F:aminoacyl-tRNA ligase activity"/>
    <property type="evidence" value="ECO:0007669"/>
    <property type="project" value="UniProtKB-KW"/>
</dbReference>
<dbReference type="GO" id="GO:0140096">
    <property type="term" value="F:catalytic activity, acting on a protein"/>
    <property type="evidence" value="ECO:0007669"/>
    <property type="project" value="UniProtKB-ARBA"/>
</dbReference>
<dbReference type="GO" id="GO:0016740">
    <property type="term" value="F:transferase activity"/>
    <property type="evidence" value="ECO:0007669"/>
    <property type="project" value="UniProtKB-ARBA"/>
</dbReference>
<evidence type="ECO:0000259" key="7">
    <source>
        <dbReference type="PROSITE" id="PS50862"/>
    </source>
</evidence>
<dbReference type="PROSITE" id="PS50862">
    <property type="entry name" value="AA_TRNA_LIGASE_II"/>
    <property type="match status" value="1"/>
</dbReference>
<dbReference type="EMBL" id="WNZW01000002">
    <property type="protein sequence ID" value="MUG45289.1"/>
    <property type="molecule type" value="Genomic_DNA"/>
</dbReference>
<protein>
    <submittedName>
        <fullName evidence="8">Asparaginase</fullName>
    </submittedName>
</protein>
<evidence type="ECO:0000256" key="4">
    <source>
        <dbReference type="ARBA" id="ARBA00022840"/>
    </source>
</evidence>
<organism evidence="8 9">
    <name type="scientific">Paenibacillus woosongensis</name>
    <dbReference type="NCBI Taxonomy" id="307580"/>
    <lineage>
        <taxon>Bacteria</taxon>
        <taxon>Bacillati</taxon>
        <taxon>Bacillota</taxon>
        <taxon>Bacilli</taxon>
        <taxon>Bacillales</taxon>
        <taxon>Paenibacillaceae</taxon>
        <taxon>Paenibacillus</taxon>
    </lineage>
</organism>
<accession>A0A7X2Z1Y9</accession>
<dbReference type="InterPro" id="IPR006195">
    <property type="entry name" value="aa-tRNA-synth_II"/>
</dbReference>
<name>A0A7X2Z1Y9_9BACL</name>
<dbReference type="Gene3D" id="3.30.930.10">
    <property type="entry name" value="Bira Bifunctional Protein, Domain 2"/>
    <property type="match status" value="1"/>
</dbReference>
<dbReference type="Pfam" id="PF00152">
    <property type="entry name" value="tRNA-synt_2"/>
    <property type="match status" value="1"/>
</dbReference>
<keyword evidence="1" id="KW-0963">Cytoplasm</keyword>
<dbReference type="Proteomes" id="UP000447876">
    <property type="component" value="Unassembled WGS sequence"/>
</dbReference>
<comment type="caution">
    <text evidence="8">The sequence shown here is derived from an EMBL/GenBank/DDBJ whole genome shotgun (WGS) entry which is preliminary data.</text>
</comment>
<dbReference type="GO" id="GO:0006421">
    <property type="term" value="P:asparaginyl-tRNA aminoacylation"/>
    <property type="evidence" value="ECO:0007669"/>
    <property type="project" value="TreeGrafter"/>
</dbReference>
<keyword evidence="5" id="KW-0648">Protein biosynthesis</keyword>
<evidence type="ECO:0000256" key="1">
    <source>
        <dbReference type="ARBA" id="ARBA00022490"/>
    </source>
</evidence>
<evidence type="ECO:0000256" key="2">
    <source>
        <dbReference type="ARBA" id="ARBA00022598"/>
    </source>
</evidence>
<keyword evidence="2" id="KW-0436">Ligase</keyword>
<feature type="domain" description="Aminoacyl-transfer RNA synthetases class-II family profile" evidence="7">
    <location>
        <begin position="99"/>
        <end position="327"/>
    </location>
</feature>
<dbReference type="SUPFAM" id="SSF55681">
    <property type="entry name" value="Class II aaRS and biotin synthetases"/>
    <property type="match status" value="1"/>
</dbReference>
<evidence type="ECO:0000256" key="3">
    <source>
        <dbReference type="ARBA" id="ARBA00022741"/>
    </source>
</evidence>
<keyword evidence="4" id="KW-0067">ATP-binding</keyword>
<keyword evidence="6" id="KW-0030">Aminoacyl-tRNA synthetase</keyword>
<dbReference type="OrthoDB" id="3543468at2"/>
<gene>
    <name evidence="8" type="ORF">GNP95_09785</name>
</gene>
<dbReference type="PANTHER" id="PTHR22594">
    <property type="entry name" value="ASPARTYL/LYSYL-TRNA SYNTHETASE"/>
    <property type="match status" value="1"/>
</dbReference>
<reference evidence="8 9" key="1">
    <citation type="submission" date="2019-11" db="EMBL/GenBank/DDBJ databases">
        <title>Draft genome sequences of five Paenibacillus species of dairy origin.</title>
        <authorList>
            <person name="Olajide A.M."/>
            <person name="Chen S."/>
            <person name="Lapointe G."/>
        </authorList>
    </citation>
    <scope>NUCLEOTIDE SEQUENCE [LARGE SCALE GENOMIC DNA]</scope>
    <source>
        <strain evidence="8 9">12CR55</strain>
    </source>
</reference>
<evidence type="ECO:0000313" key="8">
    <source>
        <dbReference type="EMBL" id="MUG45289.1"/>
    </source>
</evidence>
<proteinExistence type="predicted"/>
<evidence type="ECO:0000256" key="5">
    <source>
        <dbReference type="ARBA" id="ARBA00022917"/>
    </source>
</evidence>
<dbReference type="InterPro" id="IPR004364">
    <property type="entry name" value="Aa-tRNA-synt_II"/>
</dbReference>
<dbReference type="PANTHER" id="PTHR22594:SF34">
    <property type="entry name" value="ASPARAGINE--TRNA LIGASE, MITOCHONDRIAL-RELATED"/>
    <property type="match status" value="1"/>
</dbReference>
<dbReference type="GO" id="GO:0005524">
    <property type="term" value="F:ATP binding"/>
    <property type="evidence" value="ECO:0007669"/>
    <property type="project" value="UniProtKB-KW"/>
</dbReference>
<keyword evidence="3" id="KW-0547">Nucleotide-binding</keyword>
<evidence type="ECO:0000313" key="9">
    <source>
        <dbReference type="Proteomes" id="UP000447876"/>
    </source>
</evidence>